<protein>
    <submittedName>
        <fullName evidence="2">Uncharacterized protein</fullName>
    </submittedName>
</protein>
<dbReference type="AlphaFoldDB" id="A0AAD5PIC5"/>
<proteinExistence type="predicted"/>
<keyword evidence="1" id="KW-0175">Coiled coil</keyword>
<reference evidence="2" key="2">
    <citation type="submission" date="2023-02" db="EMBL/GenBank/DDBJ databases">
        <authorList>
            <consortium name="DOE Joint Genome Institute"/>
            <person name="Mondo S.J."/>
            <person name="Chang Y."/>
            <person name="Wang Y."/>
            <person name="Ahrendt S."/>
            <person name="Andreopoulos W."/>
            <person name="Barry K."/>
            <person name="Beard J."/>
            <person name="Benny G.L."/>
            <person name="Blankenship S."/>
            <person name="Bonito G."/>
            <person name="Cuomo C."/>
            <person name="Desiro A."/>
            <person name="Gervers K.A."/>
            <person name="Hundley H."/>
            <person name="Kuo A."/>
            <person name="LaButti K."/>
            <person name="Lang B.F."/>
            <person name="Lipzen A."/>
            <person name="O'Donnell K."/>
            <person name="Pangilinan J."/>
            <person name="Reynolds N."/>
            <person name="Sandor L."/>
            <person name="Smith M.W."/>
            <person name="Tsang A."/>
            <person name="Grigoriev I.V."/>
            <person name="Stajich J.E."/>
            <person name="Spatafora J.W."/>
        </authorList>
    </citation>
    <scope>NUCLEOTIDE SEQUENCE</scope>
    <source>
        <strain evidence="2">RSA 2281</strain>
    </source>
</reference>
<evidence type="ECO:0000313" key="2">
    <source>
        <dbReference type="EMBL" id="KAI9274825.1"/>
    </source>
</evidence>
<dbReference type="Proteomes" id="UP001209540">
    <property type="component" value="Unassembled WGS sequence"/>
</dbReference>
<keyword evidence="3" id="KW-1185">Reference proteome</keyword>
<evidence type="ECO:0000313" key="3">
    <source>
        <dbReference type="Proteomes" id="UP001209540"/>
    </source>
</evidence>
<accession>A0AAD5PIC5</accession>
<evidence type="ECO:0000256" key="1">
    <source>
        <dbReference type="SAM" id="Coils"/>
    </source>
</evidence>
<gene>
    <name evidence="2" type="ORF">BDA99DRAFT_498683</name>
</gene>
<name>A0AAD5PIC5_9FUNG</name>
<feature type="coiled-coil region" evidence="1">
    <location>
        <begin position="54"/>
        <end position="81"/>
    </location>
</feature>
<dbReference type="EMBL" id="JAIXMP010000004">
    <property type="protein sequence ID" value="KAI9274825.1"/>
    <property type="molecule type" value="Genomic_DNA"/>
</dbReference>
<reference evidence="2" key="1">
    <citation type="journal article" date="2022" name="IScience">
        <title>Evolution of zygomycete secretomes and the origins of terrestrial fungal ecologies.</title>
        <authorList>
            <person name="Chang Y."/>
            <person name="Wang Y."/>
            <person name="Mondo S."/>
            <person name="Ahrendt S."/>
            <person name="Andreopoulos W."/>
            <person name="Barry K."/>
            <person name="Beard J."/>
            <person name="Benny G.L."/>
            <person name="Blankenship S."/>
            <person name="Bonito G."/>
            <person name="Cuomo C."/>
            <person name="Desiro A."/>
            <person name="Gervers K.A."/>
            <person name="Hundley H."/>
            <person name="Kuo A."/>
            <person name="LaButti K."/>
            <person name="Lang B.F."/>
            <person name="Lipzen A."/>
            <person name="O'Donnell K."/>
            <person name="Pangilinan J."/>
            <person name="Reynolds N."/>
            <person name="Sandor L."/>
            <person name="Smith M.E."/>
            <person name="Tsang A."/>
            <person name="Grigoriev I.V."/>
            <person name="Stajich J.E."/>
            <person name="Spatafora J.W."/>
        </authorList>
    </citation>
    <scope>NUCLEOTIDE SEQUENCE</scope>
    <source>
        <strain evidence="2">RSA 2281</strain>
    </source>
</reference>
<organism evidence="2 3">
    <name type="scientific">Phascolomyces articulosus</name>
    <dbReference type="NCBI Taxonomy" id="60185"/>
    <lineage>
        <taxon>Eukaryota</taxon>
        <taxon>Fungi</taxon>
        <taxon>Fungi incertae sedis</taxon>
        <taxon>Mucoromycota</taxon>
        <taxon>Mucoromycotina</taxon>
        <taxon>Mucoromycetes</taxon>
        <taxon>Mucorales</taxon>
        <taxon>Lichtheimiaceae</taxon>
        <taxon>Phascolomyces</taxon>
    </lineage>
</organism>
<comment type="caution">
    <text evidence="2">The sequence shown here is derived from an EMBL/GenBank/DDBJ whole genome shotgun (WGS) entry which is preliminary data.</text>
</comment>
<sequence>MKKTFFQSLFFNTMSTSILTCNYYTTVAVKDWKVSDAIKKYRTMEKDKSLAMVLSTMISDLQKLARERKTLQNTIKCEIEKIKDFQSTVEIDQELQYGSERGTFAKLADTWNSHGGVNNISIASSSTLSGTKRKNNQENSTIDMRKDKKQFKFIPAMTPSVSMNKPRLESSDEAILSGIVEIKVNDIIFTQVSECTMDYFNKNVDEQEVNSCLADLPKAKAFLKTALQKELKNLPSWLWAEILEFDKEEKNEDKLIQTMKLVLTDFYATCLRPEPIPPLNERTPFCEHIIPLIKYTNAVYQLLRVQWAEKGIDANKFIGICIPGGGTVPKKMADGIGKGVIDNKERLIIESSG</sequence>